<organism evidence="2 3">
    <name type="scientific">Cymbomonas tetramitiformis</name>
    <dbReference type="NCBI Taxonomy" id="36881"/>
    <lineage>
        <taxon>Eukaryota</taxon>
        <taxon>Viridiplantae</taxon>
        <taxon>Chlorophyta</taxon>
        <taxon>Pyramimonadophyceae</taxon>
        <taxon>Pyramimonadales</taxon>
        <taxon>Pyramimonadaceae</taxon>
        <taxon>Cymbomonas</taxon>
    </lineage>
</organism>
<sequence length="208" mass="23161">MEGGPQMDAKDEEAMAMHIDAPSTLAKQKKREQGKDKRRETEAQRQPSQVGGRTQPGVGTEEQYPRNSVTQGIFKDDGKLSMYQVDLALEELEENPPWARTIQDVLRVLKGNDISSLEMIRRKVVNGSGTQIPIIGNGHWLLLMIRVCDTGGKRTLQAYVYDSMGAEKQTRRKGAPRQVGMTGELQTAIDGWVKDNKGAMKCQSPEPH</sequence>
<dbReference type="EMBL" id="LGRX02012747">
    <property type="protein sequence ID" value="KAK3266910.1"/>
    <property type="molecule type" value="Genomic_DNA"/>
</dbReference>
<keyword evidence="3" id="KW-1185">Reference proteome</keyword>
<evidence type="ECO:0000313" key="3">
    <source>
        <dbReference type="Proteomes" id="UP001190700"/>
    </source>
</evidence>
<proteinExistence type="predicted"/>
<comment type="caution">
    <text evidence="2">The sequence shown here is derived from an EMBL/GenBank/DDBJ whole genome shotgun (WGS) entry which is preliminary data.</text>
</comment>
<reference evidence="2 3" key="1">
    <citation type="journal article" date="2015" name="Genome Biol. Evol.">
        <title>Comparative Genomics of a Bacterivorous Green Alga Reveals Evolutionary Causalities and Consequences of Phago-Mixotrophic Mode of Nutrition.</title>
        <authorList>
            <person name="Burns J.A."/>
            <person name="Paasch A."/>
            <person name="Narechania A."/>
            <person name="Kim E."/>
        </authorList>
    </citation>
    <scope>NUCLEOTIDE SEQUENCE [LARGE SCALE GENOMIC DNA]</scope>
    <source>
        <strain evidence="2 3">PLY_AMNH</strain>
    </source>
</reference>
<protein>
    <submittedName>
        <fullName evidence="2">Uncharacterized protein</fullName>
    </submittedName>
</protein>
<dbReference type="AlphaFoldDB" id="A0AAE0FWL1"/>
<gene>
    <name evidence="2" type="ORF">CYMTET_24497</name>
</gene>
<accession>A0AAE0FWL1</accession>
<dbReference type="Proteomes" id="UP001190700">
    <property type="component" value="Unassembled WGS sequence"/>
</dbReference>
<name>A0AAE0FWL1_9CHLO</name>
<evidence type="ECO:0000256" key="1">
    <source>
        <dbReference type="SAM" id="MobiDB-lite"/>
    </source>
</evidence>
<feature type="region of interest" description="Disordered" evidence="1">
    <location>
        <begin position="1"/>
        <end position="71"/>
    </location>
</feature>
<evidence type="ECO:0000313" key="2">
    <source>
        <dbReference type="EMBL" id="KAK3266910.1"/>
    </source>
</evidence>
<feature type="compositionally biased region" description="Basic and acidic residues" evidence="1">
    <location>
        <begin position="31"/>
        <end position="43"/>
    </location>
</feature>